<dbReference type="Proteomes" id="UP000095287">
    <property type="component" value="Unplaced"/>
</dbReference>
<feature type="region of interest" description="Disordered" evidence="1">
    <location>
        <begin position="65"/>
        <end position="88"/>
    </location>
</feature>
<proteinExistence type="predicted"/>
<accession>A0A1I8AB62</accession>
<reference evidence="4" key="1">
    <citation type="submission" date="2016-11" db="UniProtKB">
        <authorList>
            <consortium name="WormBaseParasite"/>
        </authorList>
    </citation>
    <scope>IDENTIFICATION</scope>
</reference>
<name>A0A1I8AB62_9BILA</name>
<dbReference type="Gene3D" id="1.20.5.170">
    <property type="match status" value="1"/>
</dbReference>
<sequence>MTQLKTAKPIDSSVIPINASGSQYGGVLGNDSDHWSNAEHDVKPVIHKRSVDSMHTSPYFHGDYETLKSKDDGSGSGRRYRKRKKEEHDEMLGRVHVLEQDKVSLSTQNTVLRRELERVTALLKARDARCVCRANQIMCEGGRSDSPIDIVSNPNPNDLSNVAAGSALYLPHLPAPQQYKHSK</sequence>
<evidence type="ECO:0000313" key="3">
    <source>
        <dbReference type="Proteomes" id="UP000095287"/>
    </source>
</evidence>
<dbReference type="AlphaFoldDB" id="A0A1I8AB62"/>
<dbReference type="InterPro" id="IPR004827">
    <property type="entry name" value="bZIP"/>
</dbReference>
<evidence type="ECO:0000256" key="1">
    <source>
        <dbReference type="SAM" id="MobiDB-lite"/>
    </source>
</evidence>
<evidence type="ECO:0000313" key="4">
    <source>
        <dbReference type="WBParaSite" id="L893_g3952.t1"/>
    </source>
</evidence>
<feature type="domain" description="BZIP" evidence="2">
    <location>
        <begin position="69"/>
        <end position="125"/>
    </location>
</feature>
<organism evidence="3 4">
    <name type="scientific">Steinernema glaseri</name>
    <dbReference type="NCBI Taxonomy" id="37863"/>
    <lineage>
        <taxon>Eukaryota</taxon>
        <taxon>Metazoa</taxon>
        <taxon>Ecdysozoa</taxon>
        <taxon>Nematoda</taxon>
        <taxon>Chromadorea</taxon>
        <taxon>Rhabditida</taxon>
        <taxon>Tylenchina</taxon>
        <taxon>Panagrolaimomorpha</taxon>
        <taxon>Strongyloidoidea</taxon>
        <taxon>Steinernematidae</taxon>
        <taxon>Steinernema</taxon>
    </lineage>
</organism>
<dbReference type="SMART" id="SM00338">
    <property type="entry name" value="BRLZ"/>
    <property type="match status" value="1"/>
</dbReference>
<protein>
    <submittedName>
        <fullName evidence="4">BZIP domain-containing protein</fullName>
    </submittedName>
</protein>
<evidence type="ECO:0000259" key="2">
    <source>
        <dbReference type="SMART" id="SM00338"/>
    </source>
</evidence>
<dbReference type="InterPro" id="IPR046347">
    <property type="entry name" value="bZIP_sf"/>
</dbReference>
<keyword evidence="3" id="KW-1185">Reference proteome</keyword>
<dbReference type="WBParaSite" id="L893_g3952.t1">
    <property type="protein sequence ID" value="L893_g3952.t1"/>
    <property type="gene ID" value="L893_g3952"/>
</dbReference>
<dbReference type="SUPFAM" id="SSF57959">
    <property type="entry name" value="Leucine zipper domain"/>
    <property type="match status" value="1"/>
</dbReference>
<dbReference type="GO" id="GO:0003700">
    <property type="term" value="F:DNA-binding transcription factor activity"/>
    <property type="evidence" value="ECO:0007669"/>
    <property type="project" value="InterPro"/>
</dbReference>